<evidence type="ECO:0000313" key="3">
    <source>
        <dbReference type="Proteomes" id="UP000317318"/>
    </source>
</evidence>
<accession>A0A517R554</accession>
<dbReference type="EMBL" id="CP036268">
    <property type="protein sequence ID" value="QDT39021.1"/>
    <property type="molecule type" value="Genomic_DNA"/>
</dbReference>
<dbReference type="OrthoDB" id="713772at2"/>
<evidence type="ECO:0000256" key="1">
    <source>
        <dbReference type="SAM" id="Phobius"/>
    </source>
</evidence>
<keyword evidence="1" id="KW-0812">Transmembrane</keyword>
<reference evidence="2 3" key="1">
    <citation type="submission" date="2019-02" db="EMBL/GenBank/DDBJ databases">
        <title>Deep-cultivation of Planctomycetes and their phenomic and genomic characterization uncovers novel biology.</title>
        <authorList>
            <person name="Wiegand S."/>
            <person name="Jogler M."/>
            <person name="Boedeker C."/>
            <person name="Pinto D."/>
            <person name="Vollmers J."/>
            <person name="Rivas-Marin E."/>
            <person name="Kohn T."/>
            <person name="Peeters S.H."/>
            <person name="Heuer A."/>
            <person name="Rast P."/>
            <person name="Oberbeckmann S."/>
            <person name="Bunk B."/>
            <person name="Jeske O."/>
            <person name="Meyerdierks A."/>
            <person name="Storesund J.E."/>
            <person name="Kallscheuer N."/>
            <person name="Luecker S."/>
            <person name="Lage O.M."/>
            <person name="Pohl T."/>
            <person name="Merkel B.J."/>
            <person name="Hornburger P."/>
            <person name="Mueller R.-W."/>
            <person name="Bruemmer F."/>
            <person name="Labrenz M."/>
            <person name="Spormann A.M."/>
            <person name="Op den Camp H."/>
            <person name="Overmann J."/>
            <person name="Amann R."/>
            <person name="Jetten M.S.M."/>
            <person name="Mascher T."/>
            <person name="Medema M.H."/>
            <person name="Devos D.P."/>
            <person name="Kaster A.-K."/>
            <person name="Ovreas L."/>
            <person name="Rohde M."/>
            <person name="Galperin M.Y."/>
            <person name="Jogler C."/>
        </authorList>
    </citation>
    <scope>NUCLEOTIDE SEQUENCE [LARGE SCALE GENOMIC DNA]</scope>
    <source>
        <strain evidence="2 3">Pan189</strain>
    </source>
</reference>
<evidence type="ECO:0000313" key="2">
    <source>
        <dbReference type="EMBL" id="QDT39021.1"/>
    </source>
</evidence>
<proteinExistence type="predicted"/>
<protein>
    <submittedName>
        <fullName evidence="2">Uncharacterized protein</fullName>
    </submittedName>
</protein>
<organism evidence="2 3">
    <name type="scientific">Stratiformator vulcanicus</name>
    <dbReference type="NCBI Taxonomy" id="2527980"/>
    <lineage>
        <taxon>Bacteria</taxon>
        <taxon>Pseudomonadati</taxon>
        <taxon>Planctomycetota</taxon>
        <taxon>Planctomycetia</taxon>
        <taxon>Planctomycetales</taxon>
        <taxon>Planctomycetaceae</taxon>
        <taxon>Stratiformator</taxon>
    </lineage>
</organism>
<name>A0A517R554_9PLAN</name>
<feature type="transmembrane region" description="Helical" evidence="1">
    <location>
        <begin position="12"/>
        <end position="34"/>
    </location>
</feature>
<sequence length="153" mass="16832">MTPNTNVRIVAITTTVLLIPVIAVSGFLIAVRLVDTQRWREARPAFDPLLPLGVSILRQPIPLNRHIAYVLTFDSNSELSDANVKELLALNQLPEKNSLGVIIETPHISDEAVPALVKVQAIDDLGLVGTSMTPAGVERLRKLRPSMSIYYEK</sequence>
<keyword evidence="1" id="KW-1133">Transmembrane helix</keyword>
<gene>
    <name evidence="2" type="ORF">Pan189_34220</name>
</gene>
<dbReference type="Proteomes" id="UP000317318">
    <property type="component" value="Chromosome"/>
</dbReference>
<keyword evidence="3" id="KW-1185">Reference proteome</keyword>
<dbReference type="KEGG" id="svp:Pan189_34220"/>
<dbReference type="AlphaFoldDB" id="A0A517R554"/>
<dbReference type="RefSeq" id="WP_145365153.1">
    <property type="nucleotide sequence ID" value="NZ_CP036268.1"/>
</dbReference>
<keyword evidence="1" id="KW-0472">Membrane</keyword>